<proteinExistence type="predicted"/>
<dbReference type="PANTHER" id="PTHR36437">
    <property type="entry name" value="GLYOXALASE/BLEOMYCIN RESISTANCE PROTEIN/DIOXYGENASE"/>
    <property type="match status" value="1"/>
</dbReference>
<gene>
    <name evidence="2" type="ORF">JY572_17325</name>
</gene>
<dbReference type="InterPro" id="IPR004360">
    <property type="entry name" value="Glyas_Fos-R_dOase_dom"/>
</dbReference>
<dbReference type="InterPro" id="IPR037523">
    <property type="entry name" value="VOC_core"/>
</dbReference>
<dbReference type="EMBL" id="CP071091">
    <property type="protein sequence ID" value="QSQ17683.1"/>
    <property type="molecule type" value="Genomic_DNA"/>
</dbReference>
<dbReference type="PANTHER" id="PTHR36437:SF2">
    <property type="entry name" value="GLYOXALASE_BLEOMYCIN RESISTANCE PROTEIN_DIOXYGENASE"/>
    <property type="match status" value="1"/>
</dbReference>
<dbReference type="Pfam" id="PF00903">
    <property type="entry name" value="Glyoxalase"/>
    <property type="match status" value="1"/>
</dbReference>
<dbReference type="Gene3D" id="3.10.180.10">
    <property type="entry name" value="2,3-Dihydroxybiphenyl 1,2-Dioxygenase, domain 1"/>
    <property type="match status" value="1"/>
</dbReference>
<dbReference type="InterPro" id="IPR029068">
    <property type="entry name" value="Glyas_Bleomycin-R_OHBP_Dase"/>
</dbReference>
<protein>
    <submittedName>
        <fullName evidence="2">VOC family protein</fullName>
    </submittedName>
</protein>
<name>A0ABX7NH11_9BACT</name>
<dbReference type="RefSeq" id="WP_206719302.1">
    <property type="nucleotide sequence ID" value="NZ_CP071091.1"/>
</dbReference>
<reference evidence="2 3" key="1">
    <citation type="submission" date="2021-02" db="EMBL/GenBank/DDBJ databases">
        <title>De Novo genome assembly of isolated myxobacteria.</title>
        <authorList>
            <person name="Stevens D.C."/>
        </authorList>
    </citation>
    <scope>NUCLEOTIDE SEQUENCE [LARGE SCALE GENOMIC DNA]</scope>
    <source>
        <strain evidence="2 3">SCHIC003</strain>
    </source>
</reference>
<sequence>MTLKLSISHLSVDNPELALAFYRDVLGLELVGDVSRGAFRWLTMASPAQPDVKLVLSQPHAGRSEEDGNTLARLLAKGTLGGVIFTSSNLDATFEKLRAAKVDIVQEPKDQPWGVRDCAVRDPAGNMIRINQA</sequence>
<evidence type="ECO:0000313" key="2">
    <source>
        <dbReference type="EMBL" id="QSQ17683.1"/>
    </source>
</evidence>
<feature type="domain" description="VOC" evidence="1">
    <location>
        <begin position="4"/>
        <end position="133"/>
    </location>
</feature>
<keyword evidence="3" id="KW-1185">Reference proteome</keyword>
<dbReference type="SUPFAM" id="SSF54593">
    <property type="entry name" value="Glyoxalase/Bleomycin resistance protein/Dihydroxybiphenyl dioxygenase"/>
    <property type="match status" value="1"/>
</dbReference>
<accession>A0ABX7NH11</accession>
<evidence type="ECO:0000259" key="1">
    <source>
        <dbReference type="PROSITE" id="PS51819"/>
    </source>
</evidence>
<organism evidence="2 3">
    <name type="scientific">Myxococcus landrumensis</name>
    <dbReference type="NCBI Taxonomy" id="2813577"/>
    <lineage>
        <taxon>Bacteria</taxon>
        <taxon>Pseudomonadati</taxon>
        <taxon>Myxococcota</taxon>
        <taxon>Myxococcia</taxon>
        <taxon>Myxococcales</taxon>
        <taxon>Cystobacterineae</taxon>
        <taxon>Myxococcaceae</taxon>
        <taxon>Myxococcus</taxon>
    </lineage>
</organism>
<dbReference type="PROSITE" id="PS51819">
    <property type="entry name" value="VOC"/>
    <property type="match status" value="1"/>
</dbReference>
<dbReference type="Proteomes" id="UP000663090">
    <property type="component" value="Chromosome"/>
</dbReference>
<evidence type="ECO:0000313" key="3">
    <source>
        <dbReference type="Proteomes" id="UP000663090"/>
    </source>
</evidence>